<evidence type="ECO:0000256" key="5">
    <source>
        <dbReference type="ARBA" id="ARBA00046577"/>
    </source>
</evidence>
<comment type="caution">
    <text evidence="7">The sequence shown here is derived from an EMBL/GenBank/DDBJ whole genome shotgun (WGS) entry which is preliminary data.</text>
</comment>
<gene>
    <name evidence="7" type="ORF">ACA29_24985</name>
</gene>
<evidence type="ECO:0000256" key="2">
    <source>
        <dbReference type="ARBA" id="ARBA00002788"/>
    </source>
</evidence>
<dbReference type="PANTHER" id="PTHR38594">
    <property type="entry name" value="PEP-DEPENDENT DIHYDROXYACETONE KINASE, PHOSPHORYL DONOR SUBUNIT DHAM"/>
    <property type="match status" value="1"/>
</dbReference>
<accession>A0A0Q9XIF0</accession>
<sequence>MSYVGVVLISHSSKIAEGVKELIRQVVKDVPIETAGGTEENEIGTSINKIQAAINKADQGKGVLLFYDLGSAKMNAEMAIEMSGLENVRLRLIEAPIVEGAYVAAVEAGEAGMGKDLDDVAKRVKESF</sequence>
<dbReference type="InterPro" id="IPR036662">
    <property type="entry name" value="PTS_EIIA_man-typ_sf"/>
</dbReference>
<comment type="catalytic activity">
    <reaction evidence="1">
        <text>dihydroxyacetone + phosphoenolpyruvate = dihydroxyacetone phosphate + pyruvate</text>
        <dbReference type="Rhea" id="RHEA:18381"/>
        <dbReference type="ChEBI" id="CHEBI:15361"/>
        <dbReference type="ChEBI" id="CHEBI:16016"/>
        <dbReference type="ChEBI" id="CHEBI:57642"/>
        <dbReference type="ChEBI" id="CHEBI:58702"/>
        <dbReference type="EC" id="2.7.1.121"/>
    </reaction>
</comment>
<dbReference type="GO" id="GO:0016020">
    <property type="term" value="C:membrane"/>
    <property type="evidence" value="ECO:0007669"/>
    <property type="project" value="InterPro"/>
</dbReference>
<organism evidence="7 8">
    <name type="scientific">Lederbergia galactosidilytica</name>
    <dbReference type="NCBI Taxonomy" id="217031"/>
    <lineage>
        <taxon>Bacteria</taxon>
        <taxon>Bacillati</taxon>
        <taxon>Bacillota</taxon>
        <taxon>Bacilli</taxon>
        <taxon>Bacillales</taxon>
        <taxon>Bacillaceae</taxon>
        <taxon>Lederbergia</taxon>
    </lineage>
</organism>
<dbReference type="AlphaFoldDB" id="A0A0Q9XIF0"/>
<dbReference type="PANTHER" id="PTHR38594:SF1">
    <property type="entry name" value="PEP-DEPENDENT DIHYDROXYACETONE KINASE, PHOSPHORYL DONOR SUBUNIT DHAM"/>
    <property type="match status" value="1"/>
</dbReference>
<dbReference type="PROSITE" id="PS51096">
    <property type="entry name" value="PTS_EIIA_TYPE_4"/>
    <property type="match status" value="1"/>
</dbReference>
<keyword evidence="4" id="KW-0808">Transferase</keyword>
<dbReference type="Proteomes" id="UP000053881">
    <property type="component" value="Unassembled WGS sequence"/>
</dbReference>
<dbReference type="GO" id="GO:0019563">
    <property type="term" value="P:glycerol catabolic process"/>
    <property type="evidence" value="ECO:0007669"/>
    <property type="project" value="InterPro"/>
</dbReference>
<dbReference type="PATRIC" id="fig|217031.4.peg.8445"/>
<protein>
    <recommendedName>
        <fullName evidence="3">phosphoenolpyruvate--glycerone phosphotransferase</fullName>
        <ecNumber evidence="3">2.7.1.121</ecNumber>
    </recommendedName>
</protein>
<reference evidence="7 8" key="1">
    <citation type="submission" date="2015-06" db="EMBL/GenBank/DDBJ databases">
        <title>Genome sequencing project of Bacillus galactosidilyticus PL133.</title>
        <authorList>
            <person name="Gaiero J."/>
            <person name="Nicol R."/>
            <person name="Habash M."/>
        </authorList>
    </citation>
    <scope>NUCLEOTIDE SEQUENCE [LARGE SCALE GENOMIC DNA]</scope>
    <source>
        <strain evidence="7 8">PL133</strain>
    </source>
</reference>
<proteinExistence type="predicted"/>
<name>A0A0Q9XIF0_9BACI</name>
<dbReference type="SUPFAM" id="SSF53062">
    <property type="entry name" value="PTS system fructose IIA component-like"/>
    <property type="match status" value="1"/>
</dbReference>
<evidence type="ECO:0000259" key="6">
    <source>
        <dbReference type="PROSITE" id="PS51096"/>
    </source>
</evidence>
<feature type="domain" description="PTS EIIA type-4" evidence="6">
    <location>
        <begin position="3"/>
        <end position="128"/>
    </location>
</feature>
<dbReference type="Pfam" id="PF03610">
    <property type="entry name" value="EIIA-man"/>
    <property type="match status" value="1"/>
</dbReference>
<dbReference type="GO" id="GO:0009401">
    <property type="term" value="P:phosphoenolpyruvate-dependent sugar phosphotransferase system"/>
    <property type="evidence" value="ECO:0007669"/>
    <property type="project" value="InterPro"/>
</dbReference>
<dbReference type="NCBIfam" id="TIGR02364">
    <property type="entry name" value="dha_pts"/>
    <property type="match status" value="1"/>
</dbReference>
<dbReference type="EC" id="2.7.1.121" evidence="3"/>
<dbReference type="InterPro" id="IPR012844">
    <property type="entry name" value="DhaM_N"/>
</dbReference>
<evidence type="ECO:0000313" key="7">
    <source>
        <dbReference type="EMBL" id="KRG08013.1"/>
    </source>
</evidence>
<evidence type="ECO:0000256" key="4">
    <source>
        <dbReference type="ARBA" id="ARBA00022679"/>
    </source>
</evidence>
<comment type="function">
    <text evidence="2">Component of the dihydroxyacetone kinase complex, which is responsible for the phosphoenolpyruvate (PEP)-dependent phosphorylation of dihydroxyacetone. DhaM serves as the phosphoryl donor. Is phosphorylated by phosphoenolpyruvate in an EI- and HPr-dependent reaction, and a phosphorelay system on histidine residues finally leads to phosphoryl transfer to DhaL and dihydroxyacetone.</text>
</comment>
<dbReference type="Gene3D" id="3.40.50.510">
    <property type="entry name" value="Phosphotransferase system, mannose-type IIA component"/>
    <property type="match status" value="1"/>
</dbReference>
<evidence type="ECO:0000256" key="3">
    <source>
        <dbReference type="ARBA" id="ARBA00012095"/>
    </source>
</evidence>
<dbReference type="GO" id="GO:0047324">
    <property type="term" value="F:phosphoenolpyruvate-glycerone phosphotransferase activity"/>
    <property type="evidence" value="ECO:0007669"/>
    <property type="project" value="UniProtKB-EC"/>
</dbReference>
<dbReference type="InterPro" id="IPR039643">
    <property type="entry name" value="DhaM"/>
</dbReference>
<dbReference type="InterPro" id="IPR004701">
    <property type="entry name" value="PTS_EIIA_man-typ"/>
</dbReference>
<dbReference type="EMBL" id="LGPB01000143">
    <property type="protein sequence ID" value="KRG08013.1"/>
    <property type="molecule type" value="Genomic_DNA"/>
</dbReference>
<evidence type="ECO:0000256" key="1">
    <source>
        <dbReference type="ARBA" id="ARBA00001113"/>
    </source>
</evidence>
<evidence type="ECO:0000313" key="8">
    <source>
        <dbReference type="Proteomes" id="UP000053881"/>
    </source>
</evidence>
<comment type="subunit">
    <text evidence="5">Homodimer. The dihydroxyacetone kinase complex is composed of a homodimer of DhaM, a homodimer of DhaK and the subunit DhaL.</text>
</comment>